<gene>
    <name evidence="8" type="primary">csd</name>
    <name evidence="8" type="ORF">Voc01_098690</name>
</gene>
<organism evidence="8 9">
    <name type="scientific">Virgisporangium ochraceum</name>
    <dbReference type="NCBI Taxonomy" id="65505"/>
    <lineage>
        <taxon>Bacteria</taxon>
        <taxon>Bacillati</taxon>
        <taxon>Actinomycetota</taxon>
        <taxon>Actinomycetes</taxon>
        <taxon>Micromonosporales</taxon>
        <taxon>Micromonosporaceae</taxon>
        <taxon>Virgisporangium</taxon>
    </lineage>
</organism>
<dbReference type="PANTHER" id="PTHR43586">
    <property type="entry name" value="CYSTEINE DESULFURASE"/>
    <property type="match status" value="1"/>
</dbReference>
<keyword evidence="9" id="KW-1185">Reference proteome</keyword>
<evidence type="ECO:0000256" key="6">
    <source>
        <dbReference type="ARBA" id="ARBA00050776"/>
    </source>
</evidence>
<comment type="similarity">
    <text evidence="2">Belongs to the class-V pyridoxal-phosphate-dependent aminotransferase family. Csd subfamily.</text>
</comment>
<dbReference type="Pfam" id="PF00266">
    <property type="entry name" value="Aminotran_5"/>
    <property type="match status" value="1"/>
</dbReference>
<dbReference type="PANTHER" id="PTHR43586:SF8">
    <property type="entry name" value="CYSTEINE DESULFURASE 1, CHLOROPLASTIC"/>
    <property type="match status" value="1"/>
</dbReference>
<dbReference type="InterPro" id="IPR015422">
    <property type="entry name" value="PyrdxlP-dep_Trfase_small"/>
</dbReference>
<dbReference type="InterPro" id="IPR015424">
    <property type="entry name" value="PyrdxlP-dep_Trfase"/>
</dbReference>
<dbReference type="NCBIfam" id="TIGR01979">
    <property type="entry name" value="sufS"/>
    <property type="match status" value="1"/>
</dbReference>
<proteinExistence type="inferred from homology"/>
<dbReference type="CDD" id="cd06453">
    <property type="entry name" value="SufS_like"/>
    <property type="match status" value="1"/>
</dbReference>
<dbReference type="GO" id="GO:0030170">
    <property type="term" value="F:pyridoxal phosphate binding"/>
    <property type="evidence" value="ECO:0007669"/>
    <property type="project" value="InterPro"/>
</dbReference>
<comment type="cofactor">
    <cofactor evidence="1">
        <name>pyridoxal 5'-phosphate</name>
        <dbReference type="ChEBI" id="CHEBI:597326"/>
    </cofactor>
</comment>
<evidence type="ECO:0000256" key="5">
    <source>
        <dbReference type="ARBA" id="ARBA00022898"/>
    </source>
</evidence>
<keyword evidence="5" id="KW-0663">Pyridoxal phosphate</keyword>
<dbReference type="GO" id="GO:0031071">
    <property type="term" value="F:cysteine desulfurase activity"/>
    <property type="evidence" value="ECO:0007669"/>
    <property type="project" value="UniProtKB-EC"/>
</dbReference>
<protein>
    <recommendedName>
        <fullName evidence="3">cysteine desulfurase</fullName>
        <ecNumber evidence="3">2.8.1.7</ecNumber>
    </recommendedName>
</protein>
<feature type="domain" description="Aminotransferase class V" evidence="7">
    <location>
        <begin position="25"/>
        <end position="400"/>
    </location>
</feature>
<sequence length="412" mass="44189">MTLDPVAVRADFPIFEREINDHPLVYLDSGNTSQKPRQVIDAISRHYRWHNGNVARSVHTLGTEATLAYEGARAKVAAFIGAASETEIVFTKNSTEAINLVAHAFSGRAKDERFRLGPGDEIVISEMEHHSNIVPWQLLCERTGATLRWFGLTDDGRLDLADDLINERTKLVSIVHYSNIIGTINPVAELAAKAHAVGALMLVDGSQSVPHSPVDVAALGADFLAFTSHKMCGPTGAGVLWGRYELLDAMPPFLGGGSMIETVTLAGSTYMAPPARFEAGTPPIAEVVGLGAAVDYLSGIGMAAIAEHERAITRYALDALATVPDVRVIGPSDLTERAATISLVVEGIHPHDVGQILDAEGVEVRVGHHCARPVCVRYGVPATTRVSPYLYTTTGDIDALVRGLYTVRKVFG</sequence>
<dbReference type="InterPro" id="IPR000192">
    <property type="entry name" value="Aminotrans_V_dom"/>
</dbReference>
<evidence type="ECO:0000256" key="1">
    <source>
        <dbReference type="ARBA" id="ARBA00001933"/>
    </source>
</evidence>
<dbReference type="GO" id="GO:0006534">
    <property type="term" value="P:cysteine metabolic process"/>
    <property type="evidence" value="ECO:0007669"/>
    <property type="project" value="InterPro"/>
</dbReference>
<dbReference type="Gene3D" id="3.90.1150.10">
    <property type="entry name" value="Aspartate Aminotransferase, domain 1"/>
    <property type="match status" value="1"/>
</dbReference>
<evidence type="ECO:0000313" key="9">
    <source>
        <dbReference type="Proteomes" id="UP000635606"/>
    </source>
</evidence>
<dbReference type="SUPFAM" id="SSF53383">
    <property type="entry name" value="PLP-dependent transferases"/>
    <property type="match status" value="1"/>
</dbReference>
<comment type="caution">
    <text evidence="8">The sequence shown here is derived from an EMBL/GenBank/DDBJ whole genome shotgun (WGS) entry which is preliminary data.</text>
</comment>
<name>A0A8J4EK27_9ACTN</name>
<keyword evidence="4" id="KW-0808">Transferase</keyword>
<dbReference type="EC" id="2.8.1.7" evidence="3"/>
<dbReference type="Gene3D" id="3.40.640.10">
    <property type="entry name" value="Type I PLP-dependent aspartate aminotransferase-like (Major domain)"/>
    <property type="match status" value="1"/>
</dbReference>
<evidence type="ECO:0000256" key="2">
    <source>
        <dbReference type="ARBA" id="ARBA00010447"/>
    </source>
</evidence>
<accession>A0A8J4EK27</accession>
<dbReference type="AlphaFoldDB" id="A0A8J4EK27"/>
<evidence type="ECO:0000256" key="4">
    <source>
        <dbReference type="ARBA" id="ARBA00022679"/>
    </source>
</evidence>
<dbReference type="InterPro" id="IPR010970">
    <property type="entry name" value="Cys_dSase_SufS"/>
</dbReference>
<reference evidence="8" key="1">
    <citation type="submission" date="2021-01" db="EMBL/GenBank/DDBJ databases">
        <title>Whole genome shotgun sequence of Virgisporangium ochraceum NBRC 16418.</title>
        <authorList>
            <person name="Komaki H."/>
            <person name="Tamura T."/>
        </authorList>
    </citation>
    <scope>NUCLEOTIDE SEQUENCE</scope>
    <source>
        <strain evidence="8">NBRC 16418</strain>
    </source>
</reference>
<evidence type="ECO:0000259" key="7">
    <source>
        <dbReference type="Pfam" id="PF00266"/>
    </source>
</evidence>
<evidence type="ECO:0000256" key="3">
    <source>
        <dbReference type="ARBA" id="ARBA00012239"/>
    </source>
</evidence>
<dbReference type="RefSeq" id="WP_203934734.1">
    <property type="nucleotide sequence ID" value="NZ_BOPH01000146.1"/>
</dbReference>
<dbReference type="InterPro" id="IPR015421">
    <property type="entry name" value="PyrdxlP-dep_Trfase_major"/>
</dbReference>
<dbReference type="EMBL" id="BOPH01000146">
    <property type="protein sequence ID" value="GIJ74952.1"/>
    <property type="molecule type" value="Genomic_DNA"/>
</dbReference>
<evidence type="ECO:0000313" key="8">
    <source>
        <dbReference type="EMBL" id="GIJ74952.1"/>
    </source>
</evidence>
<dbReference type="Proteomes" id="UP000635606">
    <property type="component" value="Unassembled WGS sequence"/>
</dbReference>
<comment type="catalytic activity">
    <reaction evidence="6">
        <text>(sulfur carrier)-H + L-cysteine = (sulfur carrier)-SH + L-alanine</text>
        <dbReference type="Rhea" id="RHEA:43892"/>
        <dbReference type="Rhea" id="RHEA-COMP:14737"/>
        <dbReference type="Rhea" id="RHEA-COMP:14739"/>
        <dbReference type="ChEBI" id="CHEBI:29917"/>
        <dbReference type="ChEBI" id="CHEBI:35235"/>
        <dbReference type="ChEBI" id="CHEBI:57972"/>
        <dbReference type="ChEBI" id="CHEBI:64428"/>
        <dbReference type="EC" id="2.8.1.7"/>
    </reaction>
</comment>